<accession>A0A1D1VIH5</accession>
<evidence type="ECO:0000313" key="17">
    <source>
        <dbReference type="Proteomes" id="UP000186922"/>
    </source>
</evidence>
<dbReference type="Pfam" id="PF00520">
    <property type="entry name" value="Ion_trans"/>
    <property type="match status" value="1"/>
</dbReference>
<keyword evidence="6" id="KW-0851">Voltage-gated channel</keyword>
<sequence>MFPVMATEAENRVILNIGGTRHETYKATLKKIPATRLSRLTEALANYDPVLNEYFFDRHPDVCAQILNYYRTGKLHYPTDVCGPLFEEELEFWGLDSNQVEPCCWMTYTQHRNTQETLTVLDQLDLDTDKPSDEEVARRFGFEDEYFNGTLSPWQLLKPRIWSLFDEPFSSLAAKVISIISLFFICVSIMSFCFKTHPDMRVPVIRNVTAYVSHNVTTWTLDKVSTEPHVAFFYIECICNAWFTFEILIRFTVAPNKLVFLRTAVNIIDAVATLSFYIDLLLKYCGPTIENADILEFFSIIRIMRLFKLTRHSPGLKILIQTFKASVKELSLLVFFLILGVVIFASLLYYAERSFQRNPDNDIASIPEGLWWAVVTMTTVGYGEITPKTYMGMVVGSFCALAGVVTLALPAPVIVTNFSRFYTHTQARSKLPKRRRRINPAEGLGAPRTKVPQGLAARAHQHKAITSDHDHSPHPPTGPHHRRTGAIKHHGLPDVVPVQ</sequence>
<dbReference type="FunFam" id="3.30.710.10:FF:000020">
    <property type="entry name" value="Potassium voltage-gated channel protein Shaw"/>
    <property type="match status" value="1"/>
</dbReference>
<dbReference type="GO" id="GO:0043679">
    <property type="term" value="C:axon terminus"/>
    <property type="evidence" value="ECO:0007669"/>
    <property type="project" value="TreeGrafter"/>
</dbReference>
<keyword evidence="10 14" id="KW-0472">Membrane</keyword>
<gene>
    <name evidence="16" type="primary">RvY_10552</name>
    <name evidence="16" type="synonym">RvY_10552.1</name>
    <name evidence="16" type="ORF">RvY_10552-1</name>
</gene>
<keyword evidence="4 14" id="KW-0812">Transmembrane</keyword>
<evidence type="ECO:0000256" key="12">
    <source>
        <dbReference type="ARBA" id="ARBA00061303"/>
    </source>
</evidence>
<feature type="region of interest" description="Disordered" evidence="13">
    <location>
        <begin position="429"/>
        <end position="499"/>
    </location>
</feature>
<evidence type="ECO:0000256" key="8">
    <source>
        <dbReference type="ARBA" id="ARBA00022989"/>
    </source>
</evidence>
<dbReference type="Gene3D" id="3.30.710.10">
    <property type="entry name" value="Potassium Channel Kv1.1, Chain A"/>
    <property type="match status" value="1"/>
</dbReference>
<dbReference type="PRINTS" id="PR00169">
    <property type="entry name" value="KCHANNEL"/>
</dbReference>
<dbReference type="PANTHER" id="PTHR11537:SF252">
    <property type="entry name" value="POTASSIUM VOLTAGE-GATED CHANNEL PROTEIN SHAW"/>
    <property type="match status" value="1"/>
</dbReference>
<dbReference type="GO" id="GO:0042734">
    <property type="term" value="C:presynaptic membrane"/>
    <property type="evidence" value="ECO:0007669"/>
    <property type="project" value="TreeGrafter"/>
</dbReference>
<dbReference type="Pfam" id="PF02214">
    <property type="entry name" value="BTB_2"/>
    <property type="match status" value="1"/>
</dbReference>
<dbReference type="InterPro" id="IPR027359">
    <property type="entry name" value="Volt_channel_dom_sf"/>
</dbReference>
<dbReference type="Gene3D" id="1.20.120.350">
    <property type="entry name" value="Voltage-gated potassium channels. Chain C"/>
    <property type="match status" value="1"/>
</dbReference>
<protein>
    <recommendedName>
        <fullName evidence="15">BTB domain-containing protein</fullName>
    </recommendedName>
</protein>
<evidence type="ECO:0000256" key="5">
    <source>
        <dbReference type="ARBA" id="ARBA00022826"/>
    </source>
</evidence>
<dbReference type="InterPro" id="IPR028325">
    <property type="entry name" value="VG_K_chnl"/>
</dbReference>
<dbReference type="InterPro" id="IPR003968">
    <property type="entry name" value="K_chnl_volt-dep_Kv"/>
</dbReference>
<dbReference type="Proteomes" id="UP000186922">
    <property type="component" value="Unassembled WGS sequence"/>
</dbReference>
<keyword evidence="3" id="KW-0633">Potassium transport</keyword>
<dbReference type="Gene3D" id="1.10.287.70">
    <property type="match status" value="1"/>
</dbReference>
<dbReference type="PRINTS" id="PR01491">
    <property type="entry name" value="KVCHANNEL"/>
</dbReference>
<evidence type="ECO:0000256" key="14">
    <source>
        <dbReference type="SAM" id="Phobius"/>
    </source>
</evidence>
<dbReference type="PANTHER" id="PTHR11537">
    <property type="entry name" value="VOLTAGE-GATED POTASSIUM CHANNEL"/>
    <property type="match status" value="1"/>
</dbReference>
<proteinExistence type="inferred from homology"/>
<name>A0A1D1VIH5_RAMVA</name>
<evidence type="ECO:0000313" key="16">
    <source>
        <dbReference type="EMBL" id="GAU99567.1"/>
    </source>
</evidence>
<evidence type="ECO:0000256" key="7">
    <source>
        <dbReference type="ARBA" id="ARBA00022958"/>
    </source>
</evidence>
<evidence type="ECO:0000256" key="10">
    <source>
        <dbReference type="ARBA" id="ARBA00023136"/>
    </source>
</evidence>
<keyword evidence="7" id="KW-0630">Potassium</keyword>
<organism evidence="16 17">
    <name type="scientific">Ramazzottius varieornatus</name>
    <name type="common">Water bear</name>
    <name type="synonym">Tardigrade</name>
    <dbReference type="NCBI Taxonomy" id="947166"/>
    <lineage>
        <taxon>Eukaryota</taxon>
        <taxon>Metazoa</taxon>
        <taxon>Ecdysozoa</taxon>
        <taxon>Tardigrada</taxon>
        <taxon>Eutardigrada</taxon>
        <taxon>Parachela</taxon>
        <taxon>Hypsibioidea</taxon>
        <taxon>Ramazzottiidae</taxon>
        <taxon>Ramazzottius</taxon>
    </lineage>
</organism>
<dbReference type="SUPFAM" id="SSF54695">
    <property type="entry name" value="POZ domain"/>
    <property type="match status" value="1"/>
</dbReference>
<comment type="subcellular location">
    <subcellularLocation>
        <location evidence="1">Membrane</location>
        <topology evidence="1">Multi-pass membrane protein</topology>
    </subcellularLocation>
</comment>
<evidence type="ECO:0000256" key="3">
    <source>
        <dbReference type="ARBA" id="ARBA00022538"/>
    </source>
</evidence>
<dbReference type="InterPro" id="IPR003131">
    <property type="entry name" value="T1-type_BTB"/>
</dbReference>
<dbReference type="GO" id="GO:0001508">
    <property type="term" value="P:action potential"/>
    <property type="evidence" value="ECO:0007669"/>
    <property type="project" value="TreeGrafter"/>
</dbReference>
<evidence type="ECO:0000256" key="2">
    <source>
        <dbReference type="ARBA" id="ARBA00022448"/>
    </source>
</evidence>
<feature type="compositionally biased region" description="Basic residues" evidence="13">
    <location>
        <begin position="479"/>
        <end position="490"/>
    </location>
</feature>
<dbReference type="SUPFAM" id="SSF81324">
    <property type="entry name" value="Voltage-gated potassium channels"/>
    <property type="match status" value="1"/>
</dbReference>
<reference evidence="16 17" key="1">
    <citation type="journal article" date="2016" name="Nat. Commun.">
        <title>Extremotolerant tardigrade genome and improved radiotolerance of human cultured cells by tardigrade-unique protein.</title>
        <authorList>
            <person name="Hashimoto T."/>
            <person name="Horikawa D.D."/>
            <person name="Saito Y."/>
            <person name="Kuwahara H."/>
            <person name="Kozuka-Hata H."/>
            <person name="Shin-I T."/>
            <person name="Minakuchi Y."/>
            <person name="Ohishi K."/>
            <person name="Motoyama A."/>
            <person name="Aizu T."/>
            <person name="Enomoto A."/>
            <person name="Kondo K."/>
            <person name="Tanaka S."/>
            <person name="Hara Y."/>
            <person name="Koshikawa S."/>
            <person name="Sagara H."/>
            <person name="Miura T."/>
            <person name="Yokobori S."/>
            <person name="Miyagawa K."/>
            <person name="Suzuki Y."/>
            <person name="Kubo T."/>
            <person name="Oyama M."/>
            <person name="Kohara Y."/>
            <person name="Fujiyama A."/>
            <person name="Arakawa K."/>
            <person name="Katayama T."/>
            <person name="Toyoda A."/>
            <person name="Kunieda T."/>
        </authorList>
    </citation>
    <scope>NUCLEOTIDE SEQUENCE [LARGE SCALE GENOMIC DNA]</scope>
    <source>
        <strain evidence="16 17">YOKOZUNA-1</strain>
    </source>
</reference>
<feature type="transmembrane region" description="Helical" evidence="14">
    <location>
        <begin position="330"/>
        <end position="351"/>
    </location>
</feature>
<dbReference type="GO" id="GO:0032809">
    <property type="term" value="C:neuronal cell body membrane"/>
    <property type="evidence" value="ECO:0007669"/>
    <property type="project" value="TreeGrafter"/>
</dbReference>
<dbReference type="FunFam" id="1.10.287.70:FF:000002">
    <property type="entry name" value="Potassium voltage-gated channel subfamily a member"/>
    <property type="match status" value="1"/>
</dbReference>
<dbReference type="GO" id="GO:0005251">
    <property type="term" value="F:delayed rectifier potassium channel activity"/>
    <property type="evidence" value="ECO:0007669"/>
    <property type="project" value="TreeGrafter"/>
</dbReference>
<dbReference type="InterPro" id="IPR005821">
    <property type="entry name" value="Ion_trans_dom"/>
</dbReference>
<keyword evidence="11" id="KW-0407">Ion channel</keyword>
<evidence type="ECO:0000256" key="4">
    <source>
        <dbReference type="ARBA" id="ARBA00022692"/>
    </source>
</evidence>
<dbReference type="OrthoDB" id="415460at2759"/>
<dbReference type="STRING" id="947166.A0A1D1VIH5"/>
<dbReference type="PRINTS" id="PR01498">
    <property type="entry name" value="SHAWCHANNEL"/>
</dbReference>
<dbReference type="SMART" id="SM00225">
    <property type="entry name" value="BTB"/>
    <property type="match status" value="1"/>
</dbReference>
<evidence type="ECO:0000256" key="13">
    <source>
        <dbReference type="SAM" id="MobiDB-lite"/>
    </source>
</evidence>
<dbReference type="CDD" id="cd18416">
    <property type="entry name" value="BTB_Shaw-like"/>
    <property type="match status" value="1"/>
</dbReference>
<feature type="transmembrane region" description="Helical" evidence="14">
    <location>
        <begin position="390"/>
        <end position="415"/>
    </location>
</feature>
<keyword evidence="8 14" id="KW-1133">Transmembrane helix</keyword>
<dbReference type="FunFam" id="1.20.120.350:FF:000047">
    <property type="entry name" value="Uncharacterized protein, isoform C"/>
    <property type="match status" value="1"/>
</dbReference>
<dbReference type="AlphaFoldDB" id="A0A1D1VIH5"/>
<dbReference type="InterPro" id="IPR000210">
    <property type="entry name" value="BTB/POZ_dom"/>
</dbReference>
<evidence type="ECO:0000256" key="11">
    <source>
        <dbReference type="ARBA" id="ARBA00023303"/>
    </source>
</evidence>
<keyword evidence="9" id="KW-0406">Ion transport</keyword>
<comment type="similarity">
    <text evidence="12">Belongs to the potassium channel family. C (Shaw) (TC 1.A.1.2) subfamily. Shaw sub-subfamily.</text>
</comment>
<dbReference type="InterPro" id="IPR011333">
    <property type="entry name" value="SKP1/BTB/POZ_sf"/>
</dbReference>
<dbReference type="GO" id="GO:0045211">
    <property type="term" value="C:postsynaptic membrane"/>
    <property type="evidence" value="ECO:0007669"/>
    <property type="project" value="TreeGrafter"/>
</dbReference>
<feature type="transmembrane region" description="Helical" evidence="14">
    <location>
        <begin position="172"/>
        <end position="194"/>
    </location>
</feature>
<comment type="caution">
    <text evidence="16">The sequence shown here is derived from an EMBL/GenBank/DDBJ whole genome shotgun (WGS) entry which is preliminary data.</text>
</comment>
<dbReference type="GO" id="GO:0008076">
    <property type="term" value="C:voltage-gated potassium channel complex"/>
    <property type="evidence" value="ECO:0007669"/>
    <property type="project" value="InterPro"/>
</dbReference>
<evidence type="ECO:0000259" key="15">
    <source>
        <dbReference type="SMART" id="SM00225"/>
    </source>
</evidence>
<dbReference type="InterPro" id="IPR003974">
    <property type="entry name" value="K_chnl_volt-dep_Kv3"/>
</dbReference>
<dbReference type="GO" id="GO:0032590">
    <property type="term" value="C:dendrite membrane"/>
    <property type="evidence" value="ECO:0007669"/>
    <property type="project" value="TreeGrafter"/>
</dbReference>
<keyword evidence="2" id="KW-0813">Transport</keyword>
<evidence type="ECO:0000256" key="1">
    <source>
        <dbReference type="ARBA" id="ARBA00004141"/>
    </source>
</evidence>
<evidence type="ECO:0000256" key="6">
    <source>
        <dbReference type="ARBA" id="ARBA00022882"/>
    </source>
</evidence>
<dbReference type="EMBL" id="BDGG01000005">
    <property type="protein sequence ID" value="GAU99567.1"/>
    <property type="molecule type" value="Genomic_DNA"/>
</dbReference>
<dbReference type="GO" id="GO:0051260">
    <property type="term" value="P:protein homooligomerization"/>
    <property type="evidence" value="ECO:0007669"/>
    <property type="project" value="InterPro"/>
</dbReference>
<evidence type="ECO:0000256" key="9">
    <source>
        <dbReference type="ARBA" id="ARBA00023065"/>
    </source>
</evidence>
<keyword evidence="5" id="KW-0631">Potassium channel</keyword>
<keyword evidence="17" id="KW-1185">Reference proteome</keyword>
<feature type="domain" description="BTB" evidence="15">
    <location>
        <begin position="11"/>
        <end position="111"/>
    </location>
</feature>